<evidence type="ECO:0000313" key="2">
    <source>
        <dbReference type="Proteomes" id="UP000006371"/>
    </source>
</evidence>
<protein>
    <submittedName>
        <fullName evidence="1">Uncharacterized protein</fullName>
    </submittedName>
</protein>
<accession>Q49W58</accession>
<sequence>MNLDFDAMYAYNLKRFQ</sequence>
<dbReference type="EMBL" id="AP008934">
    <property type="protein sequence ID" value="BAE19001.1"/>
    <property type="molecule type" value="Genomic_DNA"/>
</dbReference>
<dbReference type="AlphaFoldDB" id="Q49W58"/>
<keyword evidence="2" id="KW-1185">Reference proteome</keyword>
<dbReference type="KEGG" id="ssp:SSP1856"/>
<proteinExistence type="predicted"/>
<name>Q49W58_STAS1</name>
<reference evidence="1 2" key="1">
    <citation type="journal article" date="2005" name="Proc. Natl. Acad. Sci. U.S.A.">
        <title>Whole genome sequence of Staphylococcus saprophyticus reveals the pathogenesis of uncomplicated urinary tract infection.</title>
        <authorList>
            <person name="Kuroda M."/>
            <person name="Yamashita A."/>
            <person name="Hirakawa H."/>
            <person name="Kumano M."/>
            <person name="Morikawa K."/>
            <person name="Higashide M."/>
            <person name="Maruyama A."/>
            <person name="Inose Y."/>
            <person name="Matoba K."/>
            <person name="Toh H."/>
            <person name="Kuhara S."/>
            <person name="Hattori M."/>
            <person name="Ohta T."/>
        </authorList>
    </citation>
    <scope>NUCLEOTIDE SEQUENCE [LARGE SCALE GENOMIC DNA]</scope>
    <source>
        <strain evidence="2">ATCC 15305 / DSM 20229 / NCIMB 8711 / NCTC 7292 / S-41</strain>
    </source>
</reference>
<dbReference type="HOGENOM" id="CLU_3431935_0_0_9"/>
<organism evidence="1 2">
    <name type="scientific">Staphylococcus saprophyticus subsp. saprophyticus (strain ATCC 15305 / DSM 20229 / NCIMB 8711 / NCTC 7292 / S-41)</name>
    <dbReference type="NCBI Taxonomy" id="342451"/>
    <lineage>
        <taxon>Bacteria</taxon>
        <taxon>Bacillati</taxon>
        <taxon>Bacillota</taxon>
        <taxon>Bacilli</taxon>
        <taxon>Bacillales</taxon>
        <taxon>Staphylococcaceae</taxon>
        <taxon>Staphylococcus</taxon>
    </lineage>
</organism>
<dbReference type="Proteomes" id="UP000006371">
    <property type="component" value="Chromosome"/>
</dbReference>
<gene>
    <name evidence="1" type="ordered locus">SSP1856</name>
</gene>
<evidence type="ECO:0000313" key="1">
    <source>
        <dbReference type="EMBL" id="BAE19001.1"/>
    </source>
</evidence>